<dbReference type="HOGENOM" id="CLU_046737_8_3_9"/>
<feature type="domain" description="SHSP" evidence="3">
    <location>
        <begin position="39"/>
        <end position="150"/>
    </location>
</feature>
<keyword evidence="5" id="KW-1185">Reference proteome</keyword>
<dbReference type="InterPro" id="IPR008978">
    <property type="entry name" value="HSP20-like_chaperone"/>
</dbReference>
<reference evidence="4 5" key="2">
    <citation type="journal article" date="2012" name="J. Bacteriol.">
        <title>Complete genome sequences of Desulfosporosinus orientis DSM765T, Desulfosporosinus youngiae DSM17734T, Desulfosporosinus meridiei DSM13257T, and Desulfosporosinus acidiphilus DSM22704T.</title>
        <authorList>
            <person name="Pester M."/>
            <person name="Brambilla E."/>
            <person name="Alazard D."/>
            <person name="Rattei T."/>
            <person name="Weinmaier T."/>
            <person name="Han J."/>
            <person name="Lucas S."/>
            <person name="Lapidus A."/>
            <person name="Cheng J.F."/>
            <person name="Goodwin L."/>
            <person name="Pitluck S."/>
            <person name="Peters L."/>
            <person name="Ovchinnikova G."/>
            <person name="Teshima H."/>
            <person name="Detter J.C."/>
            <person name="Han C.S."/>
            <person name="Tapia R."/>
            <person name="Land M.L."/>
            <person name="Hauser L."/>
            <person name="Kyrpides N.C."/>
            <person name="Ivanova N.N."/>
            <person name="Pagani I."/>
            <person name="Huntmann M."/>
            <person name="Wei C.L."/>
            <person name="Davenport K.W."/>
            <person name="Daligault H."/>
            <person name="Chain P.S."/>
            <person name="Chen A."/>
            <person name="Mavromatis K."/>
            <person name="Markowitz V."/>
            <person name="Szeto E."/>
            <person name="Mikhailova N."/>
            <person name="Pati A."/>
            <person name="Wagner M."/>
            <person name="Woyke T."/>
            <person name="Ollivier B."/>
            <person name="Klenk H.P."/>
            <person name="Spring S."/>
            <person name="Loy A."/>
        </authorList>
    </citation>
    <scope>NUCLEOTIDE SEQUENCE [LARGE SCALE GENOMIC DNA]</scope>
    <source>
        <strain evidence="5">ATCC 19365 / DSM 765 / NCIMB 8382 / VKM B-1628</strain>
    </source>
</reference>
<evidence type="ECO:0000313" key="5">
    <source>
        <dbReference type="Proteomes" id="UP000006346"/>
    </source>
</evidence>
<dbReference type="SUPFAM" id="SSF49764">
    <property type="entry name" value="HSP20-like chaperones"/>
    <property type="match status" value="1"/>
</dbReference>
<dbReference type="Gene3D" id="2.60.40.790">
    <property type="match status" value="1"/>
</dbReference>
<evidence type="ECO:0000256" key="1">
    <source>
        <dbReference type="PROSITE-ProRule" id="PRU00285"/>
    </source>
</evidence>
<dbReference type="EMBL" id="CP003108">
    <property type="protein sequence ID" value="AET67697.1"/>
    <property type="molecule type" value="Genomic_DNA"/>
</dbReference>
<keyword evidence="4" id="KW-0346">Stress response</keyword>
<dbReference type="eggNOG" id="COG0071">
    <property type="taxonomic scope" value="Bacteria"/>
</dbReference>
<dbReference type="STRING" id="768706.Desor_2089"/>
<name>G7W635_DESOD</name>
<organism evidence="4 5">
    <name type="scientific">Desulfosporosinus orientis (strain ATCC 19365 / DSM 765 / NCIMB 8382 / VKM B-1628 / Singapore I)</name>
    <name type="common">Desulfotomaculum orientis</name>
    <dbReference type="NCBI Taxonomy" id="768706"/>
    <lineage>
        <taxon>Bacteria</taxon>
        <taxon>Bacillati</taxon>
        <taxon>Bacillota</taxon>
        <taxon>Clostridia</taxon>
        <taxon>Eubacteriales</taxon>
        <taxon>Desulfitobacteriaceae</taxon>
        <taxon>Desulfosporosinus</taxon>
    </lineage>
</organism>
<sequence length="150" mass="17541">MFDIVPFARRNSVIPKTSDLFDIEGIFENLFNDRFFPAMYKNSSQMKVDIKESEEAFVIEAELPGIQKDEMNIQIDEDKLTISVQKKEQKDEERDNYIRRERSYSAMTRSFAIANVEIEKANAKFENGILVINLPKKQEQVIKGRELQID</sequence>
<dbReference type="Pfam" id="PF00011">
    <property type="entry name" value="HSP20"/>
    <property type="match status" value="1"/>
</dbReference>
<dbReference type="PANTHER" id="PTHR11527">
    <property type="entry name" value="HEAT-SHOCK PROTEIN 20 FAMILY MEMBER"/>
    <property type="match status" value="1"/>
</dbReference>
<reference evidence="5" key="1">
    <citation type="submission" date="2011-11" db="EMBL/GenBank/DDBJ databases">
        <title>Complete sequence of Desulfosporosinus orientis DSM 765.</title>
        <authorList>
            <person name="Lucas S."/>
            <person name="Han J."/>
            <person name="Lapidus A."/>
            <person name="Cheng J.-F."/>
            <person name="Goodwin L."/>
            <person name="Pitluck S."/>
            <person name="Peters L."/>
            <person name="Ovchinnikova G."/>
            <person name="Teshima H."/>
            <person name="Detter J.C."/>
            <person name="Han C."/>
            <person name="Tapia R."/>
            <person name="Land M."/>
            <person name="Hauser L."/>
            <person name="Kyrpides N."/>
            <person name="Ivanova N."/>
            <person name="Pagani I."/>
            <person name="Pester M."/>
            <person name="Spring S."/>
            <person name="Ollivier B."/>
            <person name="Rattei T."/>
            <person name="Klenk H.-P."/>
            <person name="Wagner M."/>
            <person name="Loy A."/>
            <person name="Woyke T."/>
        </authorList>
    </citation>
    <scope>NUCLEOTIDE SEQUENCE [LARGE SCALE GENOMIC DNA]</scope>
    <source>
        <strain evidence="5">ATCC 19365 / DSM 765 / NCIMB 8382 / VKM B-1628</strain>
    </source>
</reference>
<proteinExistence type="inferred from homology"/>
<evidence type="ECO:0000256" key="2">
    <source>
        <dbReference type="RuleBase" id="RU003616"/>
    </source>
</evidence>
<evidence type="ECO:0000259" key="3">
    <source>
        <dbReference type="PROSITE" id="PS01031"/>
    </source>
</evidence>
<evidence type="ECO:0000313" key="4">
    <source>
        <dbReference type="EMBL" id="AET67697.1"/>
    </source>
</evidence>
<gene>
    <name evidence="4" type="ordered locus">Desor_2089</name>
</gene>
<accession>G7W635</accession>
<dbReference type="OrthoDB" id="9811615at2"/>
<dbReference type="AlphaFoldDB" id="G7W635"/>
<comment type="similarity">
    <text evidence="1 2">Belongs to the small heat shock protein (HSP20) family.</text>
</comment>
<dbReference type="PROSITE" id="PS01031">
    <property type="entry name" value="SHSP"/>
    <property type="match status" value="1"/>
</dbReference>
<dbReference type="InterPro" id="IPR002068">
    <property type="entry name" value="A-crystallin/Hsp20_dom"/>
</dbReference>
<dbReference type="InterPro" id="IPR031107">
    <property type="entry name" value="Small_HSP"/>
</dbReference>
<protein>
    <submittedName>
        <fullName evidence="4">Molecular chaperone (Small heat shock protein)</fullName>
    </submittedName>
</protein>
<dbReference type="CDD" id="cd06471">
    <property type="entry name" value="ACD_LpsHSP_like"/>
    <property type="match status" value="1"/>
</dbReference>
<dbReference type="PATRIC" id="fig|768706.3.peg.2103"/>
<dbReference type="Proteomes" id="UP000006346">
    <property type="component" value="Chromosome"/>
</dbReference>
<dbReference type="RefSeq" id="WP_014184512.1">
    <property type="nucleotide sequence ID" value="NC_016584.1"/>
</dbReference>
<dbReference type="KEGG" id="dor:Desor_2089"/>